<keyword evidence="3" id="KW-1185">Reference proteome</keyword>
<keyword evidence="1" id="KW-0472">Membrane</keyword>
<organism evidence="2 3">
    <name type="scientific">Dysgonomonas termitidis</name>
    <dbReference type="NCBI Taxonomy" id="1516126"/>
    <lineage>
        <taxon>Bacteria</taxon>
        <taxon>Pseudomonadati</taxon>
        <taxon>Bacteroidota</taxon>
        <taxon>Bacteroidia</taxon>
        <taxon>Bacteroidales</taxon>
        <taxon>Dysgonomonadaceae</taxon>
        <taxon>Dysgonomonas</taxon>
    </lineage>
</organism>
<evidence type="ECO:0008006" key="4">
    <source>
        <dbReference type="Google" id="ProtNLM"/>
    </source>
</evidence>
<protein>
    <recommendedName>
        <fullName evidence="4">YtxH domain-containing protein</fullName>
    </recommendedName>
</protein>
<keyword evidence="1" id="KW-1133">Transmembrane helix</keyword>
<evidence type="ECO:0000313" key="2">
    <source>
        <dbReference type="EMBL" id="MFC4674861.1"/>
    </source>
</evidence>
<feature type="transmembrane region" description="Helical" evidence="1">
    <location>
        <begin position="12"/>
        <end position="31"/>
    </location>
</feature>
<proteinExistence type="predicted"/>
<feature type="transmembrane region" description="Helical" evidence="1">
    <location>
        <begin position="43"/>
        <end position="63"/>
    </location>
</feature>
<sequence length="74" mass="8083">MEKIITILKRNWTYLAGAASGAVTGYLYWYFIGCSSGTCPITASPVSSMIWGAVTGGLLLSLFRKETRNEQDSE</sequence>
<evidence type="ECO:0000256" key="1">
    <source>
        <dbReference type="SAM" id="Phobius"/>
    </source>
</evidence>
<name>A0ABV9KXX4_9BACT</name>
<evidence type="ECO:0000313" key="3">
    <source>
        <dbReference type="Proteomes" id="UP001596023"/>
    </source>
</evidence>
<comment type="caution">
    <text evidence="2">The sequence shown here is derived from an EMBL/GenBank/DDBJ whole genome shotgun (WGS) entry which is preliminary data.</text>
</comment>
<dbReference type="EMBL" id="JBHSGN010000080">
    <property type="protein sequence ID" value="MFC4674861.1"/>
    <property type="molecule type" value="Genomic_DNA"/>
</dbReference>
<dbReference type="Proteomes" id="UP001596023">
    <property type="component" value="Unassembled WGS sequence"/>
</dbReference>
<accession>A0ABV9KXX4</accession>
<reference evidence="3" key="1">
    <citation type="journal article" date="2019" name="Int. J. Syst. Evol. Microbiol.">
        <title>The Global Catalogue of Microorganisms (GCM) 10K type strain sequencing project: providing services to taxonomists for standard genome sequencing and annotation.</title>
        <authorList>
            <consortium name="The Broad Institute Genomics Platform"/>
            <consortium name="The Broad Institute Genome Sequencing Center for Infectious Disease"/>
            <person name="Wu L."/>
            <person name="Ma J."/>
        </authorList>
    </citation>
    <scope>NUCLEOTIDE SEQUENCE [LARGE SCALE GENOMIC DNA]</scope>
    <source>
        <strain evidence="3">CCUG 66188</strain>
    </source>
</reference>
<dbReference type="RefSeq" id="WP_379997523.1">
    <property type="nucleotide sequence ID" value="NZ_JBHSGN010000080.1"/>
</dbReference>
<gene>
    <name evidence="2" type="ORF">ACFO6W_14245</name>
</gene>
<keyword evidence="1" id="KW-0812">Transmembrane</keyword>